<protein>
    <recommendedName>
        <fullName evidence="9 11">7-cyano-7-deazaguanine synthase</fullName>
        <ecNumber evidence="9 11">6.3.4.20</ecNumber>
    </recommendedName>
    <alternativeName>
        <fullName evidence="11">7-cyano-7-carbaguanine synthase</fullName>
    </alternativeName>
    <alternativeName>
        <fullName evidence="11">PreQ(0) synthase</fullName>
    </alternativeName>
    <alternativeName>
        <fullName evidence="11">Queuosine biosynthesis protein QueC</fullName>
    </alternativeName>
</protein>
<keyword evidence="4 11" id="KW-0547">Nucleotide-binding</keyword>
<dbReference type="EMBL" id="JBJYXY010000001">
    <property type="protein sequence ID" value="MFN2977377.1"/>
    <property type="molecule type" value="Genomic_DNA"/>
</dbReference>
<evidence type="ECO:0000256" key="4">
    <source>
        <dbReference type="ARBA" id="ARBA00022741"/>
    </source>
</evidence>
<feature type="binding site" evidence="11">
    <location>
        <position position="211"/>
    </location>
    <ligand>
        <name>Zn(2+)</name>
        <dbReference type="ChEBI" id="CHEBI:29105"/>
    </ligand>
</feature>
<evidence type="ECO:0000313" key="13">
    <source>
        <dbReference type="Proteomes" id="UP001634747"/>
    </source>
</evidence>
<keyword evidence="2 11" id="KW-0436">Ligase</keyword>
<evidence type="ECO:0000256" key="2">
    <source>
        <dbReference type="ARBA" id="ARBA00022598"/>
    </source>
</evidence>
<comment type="function">
    <text evidence="11">Catalyzes the ATP-dependent conversion of 7-carboxy-7-deazaguanine (CDG) to 7-cyano-7-deazaguanine (preQ(0)).</text>
</comment>
<dbReference type="InterPro" id="IPR018317">
    <property type="entry name" value="QueC"/>
</dbReference>
<dbReference type="EC" id="6.3.4.20" evidence="9 11"/>
<dbReference type="RefSeq" id="WP_263414458.1">
    <property type="nucleotide sequence ID" value="NZ_BAABBH010000001.1"/>
</dbReference>
<keyword evidence="7 11" id="KW-0067">ATP-binding</keyword>
<evidence type="ECO:0000256" key="7">
    <source>
        <dbReference type="ARBA" id="ARBA00022840"/>
    </source>
</evidence>
<comment type="pathway">
    <text evidence="1 11">Purine metabolism; 7-cyano-7-deazaguanine biosynthesis.</text>
</comment>
<dbReference type="PANTHER" id="PTHR42914">
    <property type="entry name" value="7-CYANO-7-DEAZAGUANINE SYNTHASE"/>
    <property type="match status" value="1"/>
</dbReference>
<dbReference type="InterPro" id="IPR014729">
    <property type="entry name" value="Rossmann-like_a/b/a_fold"/>
</dbReference>
<keyword evidence="6 11" id="KW-0862">Zinc</keyword>
<evidence type="ECO:0000256" key="1">
    <source>
        <dbReference type="ARBA" id="ARBA00005061"/>
    </source>
</evidence>
<feature type="binding site" evidence="11">
    <location>
        <position position="200"/>
    </location>
    <ligand>
        <name>Zn(2+)</name>
        <dbReference type="ChEBI" id="CHEBI:29105"/>
    </ligand>
</feature>
<sequence length="238" mass="25575">MAESATAAQPRNKAVVCLSGGMDSTVCAALAARDFDAYALHFSYGQRTEARELESARSVASILGFRQFLPLRMDLFRTIGGSALTDALIAVPDAPAEDNAIGAHVPVTYVPFRNAHFLSAAVSWAEVLGARTIFIGAVEQDSSGYPDCRPAYYDAFNELIQQGTKEGDIRVITPLIRMRKAEIVRLGVELRAPLHVSWSCYSGDRVACGVCESCVLRLRAFREAGQSDPIPYAAGAGA</sequence>
<dbReference type="Proteomes" id="UP001634747">
    <property type="component" value="Unassembled WGS sequence"/>
</dbReference>
<dbReference type="GO" id="GO:0016874">
    <property type="term" value="F:ligase activity"/>
    <property type="evidence" value="ECO:0007669"/>
    <property type="project" value="UniProtKB-KW"/>
</dbReference>
<feature type="binding site" evidence="11">
    <location>
        <position position="214"/>
    </location>
    <ligand>
        <name>Zn(2+)</name>
        <dbReference type="ChEBI" id="CHEBI:29105"/>
    </ligand>
</feature>
<accession>A0ABW9KQK2</accession>
<evidence type="ECO:0000256" key="6">
    <source>
        <dbReference type="ARBA" id="ARBA00022833"/>
    </source>
</evidence>
<dbReference type="CDD" id="cd01995">
    <property type="entry name" value="QueC-like"/>
    <property type="match status" value="1"/>
</dbReference>
<dbReference type="PIRSF" id="PIRSF006293">
    <property type="entry name" value="ExsB"/>
    <property type="match status" value="1"/>
</dbReference>
<comment type="catalytic activity">
    <reaction evidence="10 11">
        <text>7-carboxy-7-carbaguanine + NH4(+) + 2 ATP = 7-cyano-7-carbaguanine + 2 AMP + 2 diphosphate + 2 H(+)</text>
        <dbReference type="Rhea" id="RHEA:27982"/>
        <dbReference type="ChEBI" id="CHEBI:15378"/>
        <dbReference type="ChEBI" id="CHEBI:28938"/>
        <dbReference type="ChEBI" id="CHEBI:30616"/>
        <dbReference type="ChEBI" id="CHEBI:33019"/>
        <dbReference type="ChEBI" id="CHEBI:45075"/>
        <dbReference type="ChEBI" id="CHEBI:61036"/>
        <dbReference type="ChEBI" id="CHEBI:456215"/>
        <dbReference type="EC" id="6.3.4.20"/>
    </reaction>
</comment>
<dbReference type="Pfam" id="PF06508">
    <property type="entry name" value="QueC"/>
    <property type="match status" value="1"/>
</dbReference>
<evidence type="ECO:0000256" key="10">
    <source>
        <dbReference type="ARBA" id="ARBA00047890"/>
    </source>
</evidence>
<keyword evidence="5 11" id="KW-0671">Queuosine biosynthesis</keyword>
<name>A0ABW9KQK2_9BACT</name>
<proteinExistence type="inferred from homology"/>
<evidence type="ECO:0000256" key="5">
    <source>
        <dbReference type="ARBA" id="ARBA00022785"/>
    </source>
</evidence>
<dbReference type="Gene3D" id="3.40.50.620">
    <property type="entry name" value="HUPs"/>
    <property type="match status" value="1"/>
</dbReference>
<comment type="cofactor">
    <cofactor evidence="11">
        <name>Zn(2+)</name>
        <dbReference type="ChEBI" id="CHEBI:29105"/>
    </cofactor>
    <text evidence="11">Binds 1 zinc ion per subunit.</text>
</comment>
<dbReference type="SUPFAM" id="SSF52402">
    <property type="entry name" value="Adenine nucleotide alpha hydrolases-like"/>
    <property type="match status" value="1"/>
</dbReference>
<feature type="binding site" evidence="11">
    <location>
        <position position="208"/>
    </location>
    <ligand>
        <name>Zn(2+)</name>
        <dbReference type="ChEBI" id="CHEBI:29105"/>
    </ligand>
</feature>
<feature type="binding site" evidence="11">
    <location>
        <begin position="18"/>
        <end position="28"/>
    </location>
    <ligand>
        <name>ATP</name>
        <dbReference type="ChEBI" id="CHEBI:30616"/>
    </ligand>
</feature>
<evidence type="ECO:0000256" key="11">
    <source>
        <dbReference type="HAMAP-Rule" id="MF_01633"/>
    </source>
</evidence>
<comment type="similarity">
    <text evidence="8 11">Belongs to the QueC family.</text>
</comment>
<keyword evidence="13" id="KW-1185">Reference proteome</keyword>
<gene>
    <name evidence="11 12" type="primary">queC</name>
    <name evidence="12" type="ORF">ACK2TP_16520</name>
</gene>
<reference evidence="12 13" key="1">
    <citation type="submission" date="2024-12" db="EMBL/GenBank/DDBJ databases">
        <authorList>
            <person name="Lee Y."/>
        </authorList>
    </citation>
    <scope>NUCLEOTIDE SEQUENCE [LARGE SCALE GENOMIC DNA]</scope>
    <source>
        <strain evidence="12 13">03SUJ4</strain>
    </source>
</reference>
<keyword evidence="3 11" id="KW-0479">Metal-binding</keyword>
<dbReference type="PANTHER" id="PTHR42914:SF1">
    <property type="entry name" value="7-CYANO-7-DEAZAGUANINE SYNTHASE"/>
    <property type="match status" value="1"/>
</dbReference>
<evidence type="ECO:0000313" key="12">
    <source>
        <dbReference type="EMBL" id="MFN2977377.1"/>
    </source>
</evidence>
<dbReference type="HAMAP" id="MF_01633">
    <property type="entry name" value="QueC"/>
    <property type="match status" value="1"/>
</dbReference>
<dbReference type="NCBIfam" id="TIGR00364">
    <property type="entry name" value="7-cyano-7-deazaguanine synthase QueC"/>
    <property type="match status" value="1"/>
</dbReference>
<evidence type="ECO:0000256" key="9">
    <source>
        <dbReference type="ARBA" id="ARBA00039149"/>
    </source>
</evidence>
<comment type="caution">
    <text evidence="12">The sequence shown here is derived from an EMBL/GenBank/DDBJ whole genome shotgun (WGS) entry which is preliminary data.</text>
</comment>
<evidence type="ECO:0000256" key="8">
    <source>
        <dbReference type="ARBA" id="ARBA00037993"/>
    </source>
</evidence>
<organism evidence="12 13">
    <name type="scientific">Terriglobus aquaticus</name>
    <dbReference type="NCBI Taxonomy" id="940139"/>
    <lineage>
        <taxon>Bacteria</taxon>
        <taxon>Pseudomonadati</taxon>
        <taxon>Acidobacteriota</taxon>
        <taxon>Terriglobia</taxon>
        <taxon>Terriglobales</taxon>
        <taxon>Acidobacteriaceae</taxon>
        <taxon>Terriglobus</taxon>
    </lineage>
</organism>
<evidence type="ECO:0000256" key="3">
    <source>
        <dbReference type="ARBA" id="ARBA00022723"/>
    </source>
</evidence>